<keyword evidence="7" id="KW-1185">Reference proteome</keyword>
<name>A0A285H4B7_9FIRM</name>
<evidence type="ECO:0000313" key="7">
    <source>
        <dbReference type="Proteomes" id="UP000219573"/>
    </source>
</evidence>
<dbReference type="AlphaFoldDB" id="A0A285H4B7"/>
<gene>
    <name evidence="6" type="ORF">SAMN06265827_1145</name>
</gene>
<dbReference type="OrthoDB" id="9814012at2"/>
<dbReference type="NCBIfam" id="NF037968">
    <property type="entry name" value="SemiSWEET_2"/>
    <property type="match status" value="1"/>
</dbReference>
<keyword evidence="2 5" id="KW-0812">Transmembrane</keyword>
<evidence type="ECO:0000256" key="3">
    <source>
        <dbReference type="ARBA" id="ARBA00022989"/>
    </source>
</evidence>
<dbReference type="GO" id="GO:0051119">
    <property type="term" value="F:sugar transmembrane transporter activity"/>
    <property type="evidence" value="ECO:0007669"/>
    <property type="project" value="InterPro"/>
</dbReference>
<dbReference type="InterPro" id="IPR006603">
    <property type="entry name" value="PQ-loop_rpt"/>
</dbReference>
<evidence type="ECO:0000313" key="6">
    <source>
        <dbReference type="EMBL" id="SNY30548.1"/>
    </source>
</evidence>
<dbReference type="Proteomes" id="UP000219573">
    <property type="component" value="Unassembled WGS sequence"/>
</dbReference>
<dbReference type="InterPro" id="IPR047662">
    <property type="entry name" value="SemiSWEET"/>
</dbReference>
<reference evidence="7" key="1">
    <citation type="submission" date="2017-09" db="EMBL/GenBank/DDBJ databases">
        <authorList>
            <person name="Varghese N."/>
            <person name="Submissions S."/>
        </authorList>
    </citation>
    <scope>NUCLEOTIDE SEQUENCE [LARGE SCALE GENOMIC DNA]</scope>
    <source>
        <strain evidence="7">MSL47</strain>
    </source>
</reference>
<keyword evidence="3 5" id="KW-1133">Transmembrane helix</keyword>
<evidence type="ECO:0000256" key="2">
    <source>
        <dbReference type="ARBA" id="ARBA00022692"/>
    </source>
</evidence>
<feature type="transmembrane region" description="Helical" evidence="5">
    <location>
        <begin position="34"/>
        <end position="51"/>
    </location>
</feature>
<accession>A0A285H4B7</accession>
<dbReference type="GO" id="GO:0016020">
    <property type="term" value="C:membrane"/>
    <property type="evidence" value="ECO:0007669"/>
    <property type="project" value="UniProtKB-SubCell"/>
</dbReference>
<proteinExistence type="predicted"/>
<dbReference type="Gene3D" id="1.20.1280.290">
    <property type="match status" value="1"/>
</dbReference>
<feature type="transmembrane region" description="Helical" evidence="5">
    <location>
        <begin position="57"/>
        <end position="77"/>
    </location>
</feature>
<evidence type="ECO:0000256" key="1">
    <source>
        <dbReference type="ARBA" id="ARBA00004141"/>
    </source>
</evidence>
<sequence length="86" mass="9727">MVEFIGNMAAVLTTTAFLPQVIKTLKSKSTDDMSWSWLLMFITGVFLWLIYGLSINVFPITAANAFTFVCLVILLFIKVNNLFKSR</sequence>
<keyword evidence="4 5" id="KW-0472">Membrane</keyword>
<evidence type="ECO:0000256" key="5">
    <source>
        <dbReference type="SAM" id="Phobius"/>
    </source>
</evidence>
<dbReference type="Pfam" id="PF04193">
    <property type="entry name" value="PQ-loop"/>
    <property type="match status" value="1"/>
</dbReference>
<organism evidence="6 7">
    <name type="scientific">Orenia metallireducens</name>
    <dbReference type="NCBI Taxonomy" id="1413210"/>
    <lineage>
        <taxon>Bacteria</taxon>
        <taxon>Bacillati</taxon>
        <taxon>Bacillota</taxon>
        <taxon>Clostridia</taxon>
        <taxon>Halanaerobiales</taxon>
        <taxon>Halobacteroidaceae</taxon>
        <taxon>Orenia</taxon>
    </lineage>
</organism>
<evidence type="ECO:0000256" key="4">
    <source>
        <dbReference type="ARBA" id="ARBA00023136"/>
    </source>
</evidence>
<protein>
    <submittedName>
        <fullName evidence="6">MtN3 and saliva related transmembrane protein</fullName>
    </submittedName>
</protein>
<dbReference type="EMBL" id="OBDZ01000014">
    <property type="protein sequence ID" value="SNY30548.1"/>
    <property type="molecule type" value="Genomic_DNA"/>
</dbReference>
<comment type="subcellular location">
    <subcellularLocation>
        <location evidence="1">Membrane</location>
        <topology evidence="1">Multi-pass membrane protein</topology>
    </subcellularLocation>
</comment>
<dbReference type="RefSeq" id="WP_097018008.1">
    <property type="nucleotide sequence ID" value="NZ_OBDZ01000014.1"/>
</dbReference>